<dbReference type="Pfam" id="PF01814">
    <property type="entry name" value="Hemerythrin"/>
    <property type="match status" value="1"/>
</dbReference>
<accession>A0A423GRM6</accession>
<proteinExistence type="predicted"/>
<evidence type="ECO:0000259" key="1">
    <source>
        <dbReference type="Pfam" id="PF01814"/>
    </source>
</evidence>
<reference evidence="2 3" key="1">
    <citation type="submission" date="2016-10" db="EMBL/GenBank/DDBJ databases">
        <title>Comparative genome analysis of multiple Pseudomonas spp. focuses on biocontrol and plant growth promoting traits.</title>
        <authorList>
            <person name="Tao X.-Y."/>
            <person name="Taylor C.G."/>
        </authorList>
    </citation>
    <scope>NUCLEOTIDE SEQUENCE [LARGE SCALE GENOMIC DNA]</scope>
    <source>
        <strain evidence="2 3">37D10</strain>
    </source>
</reference>
<evidence type="ECO:0000313" key="2">
    <source>
        <dbReference type="EMBL" id="ROM97122.1"/>
    </source>
</evidence>
<feature type="domain" description="Hemerythrin-like" evidence="1">
    <location>
        <begin position="5"/>
        <end position="135"/>
    </location>
</feature>
<comment type="caution">
    <text evidence="2">The sequence shown here is derived from an EMBL/GenBank/DDBJ whole genome shotgun (WGS) entry which is preliminary data.</text>
</comment>
<dbReference type="RefSeq" id="WP_123582703.1">
    <property type="nucleotide sequence ID" value="NZ_MOBI01000015.1"/>
</dbReference>
<organism evidence="2 3">
    <name type="scientific">Pseudomonas brassicacearum</name>
    <dbReference type="NCBI Taxonomy" id="930166"/>
    <lineage>
        <taxon>Bacteria</taxon>
        <taxon>Pseudomonadati</taxon>
        <taxon>Pseudomonadota</taxon>
        <taxon>Gammaproteobacteria</taxon>
        <taxon>Pseudomonadales</taxon>
        <taxon>Pseudomonadaceae</taxon>
        <taxon>Pseudomonas</taxon>
    </lineage>
</organism>
<protein>
    <submittedName>
        <fullName evidence="2">Cation-binding protein</fullName>
    </submittedName>
</protein>
<dbReference type="EMBL" id="MOBI01000015">
    <property type="protein sequence ID" value="ROM97122.1"/>
    <property type="molecule type" value="Genomic_DNA"/>
</dbReference>
<dbReference type="Proteomes" id="UP000284684">
    <property type="component" value="Unassembled WGS sequence"/>
</dbReference>
<dbReference type="AlphaFoldDB" id="A0A423GRM6"/>
<name>A0A423GRM6_9PSED</name>
<sequence length="152" mass="17912">MNELLNELHTYHHEVALKITEIKGLLGKIRHESAGADDRKQLFQVLEALHGEAERHHHENEELIRQALLETEAPIHQRVKDIERDHLAFGRIAGQLKMLEDSTQEIKVIADAIDDFIKKYYDHMESEENIFFPMADKSLSDTQWQEIKRQWH</sequence>
<dbReference type="Gene3D" id="1.20.120.520">
    <property type="entry name" value="nmb1532 protein domain like"/>
    <property type="match status" value="1"/>
</dbReference>
<dbReference type="InterPro" id="IPR012312">
    <property type="entry name" value="Hemerythrin-like"/>
</dbReference>
<gene>
    <name evidence="2" type="ORF">BK658_12860</name>
</gene>
<evidence type="ECO:0000313" key="3">
    <source>
        <dbReference type="Proteomes" id="UP000284684"/>
    </source>
</evidence>